<dbReference type="Proteomes" id="UP000824998">
    <property type="component" value="Unassembled WGS sequence"/>
</dbReference>
<dbReference type="AlphaFoldDB" id="A0A9P7YAS6"/>
<keyword evidence="2" id="KW-1185">Reference proteome</keyword>
<gene>
    <name evidence="1" type="ORF">BJ875DRAFT_183290</name>
</gene>
<proteinExistence type="predicted"/>
<dbReference type="EMBL" id="MU251743">
    <property type="protein sequence ID" value="KAG9229655.1"/>
    <property type="molecule type" value="Genomic_DNA"/>
</dbReference>
<name>A0A9P7YAS6_9HELO</name>
<accession>A0A9P7YAS6</accession>
<protein>
    <submittedName>
        <fullName evidence="1">Uncharacterized protein</fullName>
    </submittedName>
</protein>
<evidence type="ECO:0000313" key="1">
    <source>
        <dbReference type="EMBL" id="KAG9229655.1"/>
    </source>
</evidence>
<reference evidence="1" key="1">
    <citation type="journal article" date="2021" name="IMA Fungus">
        <title>Genomic characterization of three marine fungi, including Emericellopsis atlantica sp. nov. with signatures of a generalist lifestyle and marine biomass degradation.</title>
        <authorList>
            <person name="Hagestad O.C."/>
            <person name="Hou L."/>
            <person name="Andersen J.H."/>
            <person name="Hansen E.H."/>
            <person name="Altermark B."/>
            <person name="Li C."/>
            <person name="Kuhnert E."/>
            <person name="Cox R.J."/>
            <person name="Crous P.W."/>
            <person name="Spatafora J.W."/>
            <person name="Lail K."/>
            <person name="Amirebrahimi M."/>
            <person name="Lipzen A."/>
            <person name="Pangilinan J."/>
            <person name="Andreopoulos W."/>
            <person name="Hayes R.D."/>
            <person name="Ng V."/>
            <person name="Grigoriev I.V."/>
            <person name="Jackson S.A."/>
            <person name="Sutton T.D.S."/>
            <person name="Dobson A.D.W."/>
            <person name="Rama T."/>
        </authorList>
    </citation>
    <scope>NUCLEOTIDE SEQUENCE</scope>
    <source>
        <strain evidence="1">TRa018bII</strain>
    </source>
</reference>
<sequence length="246" mass="28244">MQTVSLQELRESESKRQVIIIVISRRTLVIHVLYCKLAPDHTYDEKSSQARLNLLFFHIKPPPSHHNLAPFGTSSYTRSYNRHHVSVFWREKPLVQKTLACHSDLPEVWTNNHFRPFPYQQSPCPFSVQQPTRALCAIIAYNSNSLYYSLSQHFVQYTRILQRVAPLYSAAKTMNPTLILVGAFRLPCVNWPGCITWAKEGGGRNLLSRMVLLSRMAGLSRTCSISIWPQELSVGYLASQEAWNLR</sequence>
<organism evidence="1 2">
    <name type="scientific">Amylocarpus encephaloides</name>
    <dbReference type="NCBI Taxonomy" id="45428"/>
    <lineage>
        <taxon>Eukaryota</taxon>
        <taxon>Fungi</taxon>
        <taxon>Dikarya</taxon>
        <taxon>Ascomycota</taxon>
        <taxon>Pezizomycotina</taxon>
        <taxon>Leotiomycetes</taxon>
        <taxon>Helotiales</taxon>
        <taxon>Helotiales incertae sedis</taxon>
        <taxon>Amylocarpus</taxon>
    </lineage>
</organism>
<comment type="caution">
    <text evidence="1">The sequence shown here is derived from an EMBL/GenBank/DDBJ whole genome shotgun (WGS) entry which is preliminary data.</text>
</comment>
<evidence type="ECO:0000313" key="2">
    <source>
        <dbReference type="Proteomes" id="UP000824998"/>
    </source>
</evidence>